<dbReference type="InterPro" id="IPR006442">
    <property type="entry name" value="Antitoxin_Phd/YefM"/>
</dbReference>
<comment type="similarity">
    <text evidence="1 2">Belongs to the phD/YefM antitoxin family.</text>
</comment>
<protein>
    <recommendedName>
        <fullName evidence="2">Antitoxin</fullName>
    </recommendedName>
</protein>
<dbReference type="NCBIfam" id="TIGR01552">
    <property type="entry name" value="phd_fam"/>
    <property type="match status" value="1"/>
</dbReference>
<organism evidence="3 4">
    <name type="scientific">Candidatus Daviesbacteria bacterium GW2011_GWA2_42_7</name>
    <dbReference type="NCBI Taxonomy" id="1618425"/>
    <lineage>
        <taxon>Bacteria</taxon>
        <taxon>Candidatus Daviesiibacteriota</taxon>
    </lineage>
</organism>
<comment type="caution">
    <text evidence="3">The sequence shown here is derived from an EMBL/GenBank/DDBJ whole genome shotgun (WGS) entry which is preliminary data.</text>
</comment>
<dbReference type="AlphaFoldDB" id="A0A0G1BAK9"/>
<dbReference type="PANTHER" id="PTHR33713:SF6">
    <property type="entry name" value="ANTITOXIN YEFM"/>
    <property type="match status" value="1"/>
</dbReference>
<dbReference type="PANTHER" id="PTHR33713">
    <property type="entry name" value="ANTITOXIN YAFN-RELATED"/>
    <property type="match status" value="1"/>
</dbReference>
<dbReference type="Gene3D" id="3.40.1620.10">
    <property type="entry name" value="YefM-like domain"/>
    <property type="match status" value="1"/>
</dbReference>
<reference evidence="3 4" key="1">
    <citation type="journal article" date="2015" name="Nature">
        <title>rRNA introns, odd ribosomes, and small enigmatic genomes across a large radiation of phyla.</title>
        <authorList>
            <person name="Brown C.T."/>
            <person name="Hug L.A."/>
            <person name="Thomas B.C."/>
            <person name="Sharon I."/>
            <person name="Castelle C.J."/>
            <person name="Singh A."/>
            <person name="Wilkins M.J."/>
            <person name="Williams K.H."/>
            <person name="Banfield J.F."/>
        </authorList>
    </citation>
    <scope>NUCLEOTIDE SEQUENCE [LARGE SCALE GENOMIC DNA]</scope>
</reference>
<gene>
    <name evidence="3" type="ORF">UV41_C0028G0007</name>
</gene>
<dbReference type="SUPFAM" id="SSF143120">
    <property type="entry name" value="YefM-like"/>
    <property type="match status" value="1"/>
</dbReference>
<dbReference type="InterPro" id="IPR036165">
    <property type="entry name" value="YefM-like_sf"/>
</dbReference>
<evidence type="ECO:0000313" key="3">
    <source>
        <dbReference type="EMBL" id="KKS70302.1"/>
    </source>
</evidence>
<evidence type="ECO:0000313" key="4">
    <source>
        <dbReference type="Proteomes" id="UP000034785"/>
    </source>
</evidence>
<dbReference type="Gene3D" id="1.10.1220.170">
    <property type="match status" value="1"/>
</dbReference>
<dbReference type="Proteomes" id="UP000034785">
    <property type="component" value="Unassembled WGS sequence"/>
</dbReference>
<dbReference type="Pfam" id="PF02604">
    <property type="entry name" value="PhdYeFM_antitox"/>
    <property type="match status" value="1"/>
</dbReference>
<dbReference type="EMBL" id="LCEJ01000028">
    <property type="protein sequence ID" value="KKS70302.1"/>
    <property type="molecule type" value="Genomic_DNA"/>
</dbReference>
<proteinExistence type="inferred from homology"/>
<comment type="function">
    <text evidence="2">Antitoxin component of a type II toxin-antitoxin (TA) system.</text>
</comment>
<evidence type="ECO:0000256" key="1">
    <source>
        <dbReference type="ARBA" id="ARBA00009981"/>
    </source>
</evidence>
<sequence length="88" mass="9744">MITVSATTARNTLYDLLEEASSGQKIAITNKGETKAVLISPEELASWEATMEVMSDSNLVKSIKKGLDDIKHGRVIPWEEVKKELNIK</sequence>
<evidence type="ECO:0000256" key="2">
    <source>
        <dbReference type="RuleBase" id="RU362080"/>
    </source>
</evidence>
<dbReference type="InterPro" id="IPR051405">
    <property type="entry name" value="phD/YefM_antitoxin"/>
</dbReference>
<name>A0A0G1BAK9_9BACT</name>
<accession>A0A0G1BAK9</accession>